<dbReference type="EMBL" id="JBBWRZ010000004">
    <property type="protein sequence ID" value="KAK8237987.1"/>
    <property type="molecule type" value="Genomic_DNA"/>
</dbReference>
<reference evidence="7 8" key="1">
    <citation type="submission" date="2024-04" db="EMBL/GenBank/DDBJ databases">
        <title>Phyllosticta paracitricarpa is synonymous to the EU quarantine fungus P. citricarpa based on phylogenomic analyses.</title>
        <authorList>
            <consortium name="Lawrence Berkeley National Laboratory"/>
            <person name="Van Ingen-Buijs V.A."/>
            <person name="Van Westerhoven A.C."/>
            <person name="Haridas S."/>
            <person name="Skiadas P."/>
            <person name="Martin F."/>
            <person name="Groenewald J.Z."/>
            <person name="Crous P.W."/>
            <person name="Seidl M.F."/>
        </authorList>
    </citation>
    <scope>NUCLEOTIDE SEQUENCE [LARGE SCALE GENOMIC DNA]</scope>
    <source>
        <strain evidence="7 8">CBS 123374</strain>
    </source>
</reference>
<gene>
    <name evidence="7" type="ORF">HDK90DRAFT_210206</name>
</gene>
<accession>A0ABR1YTG1</accession>
<dbReference type="Pfam" id="PF13193">
    <property type="entry name" value="AMP-binding_C"/>
    <property type="match status" value="1"/>
</dbReference>
<dbReference type="Gene3D" id="3.40.50.12780">
    <property type="entry name" value="N-terminal domain of ligase-like"/>
    <property type="match status" value="1"/>
</dbReference>
<dbReference type="PANTHER" id="PTHR43107">
    <property type="entry name" value="LONG-CHAIN FATTY ACID TRANSPORT PROTEIN"/>
    <property type="match status" value="1"/>
</dbReference>
<dbReference type="Proteomes" id="UP001492380">
    <property type="component" value="Unassembled WGS sequence"/>
</dbReference>
<comment type="similarity">
    <text evidence="1">Belongs to the ATP-dependent AMP-binding enzyme family.</text>
</comment>
<evidence type="ECO:0000256" key="2">
    <source>
        <dbReference type="ARBA" id="ARBA00022598"/>
    </source>
</evidence>
<feature type="domain" description="AMP-binding enzyme C-terminal" evidence="6">
    <location>
        <begin position="562"/>
        <end position="634"/>
    </location>
</feature>
<dbReference type="PROSITE" id="PS00455">
    <property type="entry name" value="AMP_BINDING"/>
    <property type="match status" value="1"/>
</dbReference>
<evidence type="ECO:0000256" key="1">
    <source>
        <dbReference type="ARBA" id="ARBA00006432"/>
    </source>
</evidence>
<dbReference type="Pfam" id="PF00501">
    <property type="entry name" value="AMP-binding"/>
    <property type="match status" value="1"/>
</dbReference>
<keyword evidence="3" id="KW-0547">Nucleotide-binding</keyword>
<feature type="domain" description="AMP-dependent synthetase/ligase" evidence="5">
    <location>
        <begin position="99"/>
        <end position="423"/>
    </location>
</feature>
<keyword evidence="4" id="KW-0067">ATP-binding</keyword>
<dbReference type="InterPro" id="IPR025110">
    <property type="entry name" value="AMP-bd_C"/>
</dbReference>
<keyword evidence="2" id="KW-0436">Ligase</keyword>
<dbReference type="InterPro" id="IPR042099">
    <property type="entry name" value="ANL_N_sf"/>
</dbReference>
<dbReference type="InterPro" id="IPR045851">
    <property type="entry name" value="AMP-bd_C_sf"/>
</dbReference>
<evidence type="ECO:0000313" key="8">
    <source>
        <dbReference type="Proteomes" id="UP001492380"/>
    </source>
</evidence>
<comment type="caution">
    <text evidence="7">The sequence shown here is derived from an EMBL/GenBank/DDBJ whole genome shotgun (WGS) entry which is preliminary data.</text>
</comment>
<protein>
    <submittedName>
        <fullName evidence="7">Very long-chain acyl-CoA synthetase/fatty acid transporter</fullName>
    </submittedName>
</protein>
<dbReference type="SUPFAM" id="SSF56801">
    <property type="entry name" value="Acetyl-CoA synthetase-like"/>
    <property type="match status" value="1"/>
</dbReference>
<name>A0ABR1YTG1_9PEZI</name>
<dbReference type="Gene3D" id="3.30.300.30">
    <property type="match status" value="1"/>
</dbReference>
<dbReference type="InterPro" id="IPR000873">
    <property type="entry name" value="AMP-dep_synth/lig_dom"/>
</dbReference>
<evidence type="ECO:0000256" key="4">
    <source>
        <dbReference type="ARBA" id="ARBA00022840"/>
    </source>
</evidence>
<evidence type="ECO:0000256" key="3">
    <source>
        <dbReference type="ARBA" id="ARBA00022741"/>
    </source>
</evidence>
<evidence type="ECO:0000259" key="5">
    <source>
        <dbReference type="Pfam" id="PF00501"/>
    </source>
</evidence>
<dbReference type="PANTHER" id="PTHR43107:SF15">
    <property type="entry name" value="FATTY ACID TRANSPORT PROTEIN 3, ISOFORM A"/>
    <property type="match status" value="1"/>
</dbReference>
<organism evidence="7 8">
    <name type="scientific">Phyllosticta capitalensis</name>
    <dbReference type="NCBI Taxonomy" id="121624"/>
    <lineage>
        <taxon>Eukaryota</taxon>
        <taxon>Fungi</taxon>
        <taxon>Dikarya</taxon>
        <taxon>Ascomycota</taxon>
        <taxon>Pezizomycotina</taxon>
        <taxon>Dothideomycetes</taxon>
        <taxon>Dothideomycetes incertae sedis</taxon>
        <taxon>Botryosphaeriales</taxon>
        <taxon>Phyllostictaceae</taxon>
        <taxon>Phyllosticta</taxon>
    </lineage>
</organism>
<dbReference type="InterPro" id="IPR020845">
    <property type="entry name" value="AMP-binding_CS"/>
</dbReference>
<keyword evidence="8" id="KW-1185">Reference proteome</keyword>
<sequence length="683" mass="74708">MPVPVAALAAMAGAAAALTGSMYLDARLGLSYDAWLMQSITRAVVSTNCTERRGRANFFYDLEAAARDSRTRDQVFVQIPHHPSSSKEDGCDSAGIRVEAHSYGAVYTAVLSFARFLHRVHGVHHSDVVAIDMPNGVRFVVAWFAVWSLGATPAFINYHLKGAGLLHCVRASTARLVLVGGESNVREKYGEGGEVWRGLVDGVGSENKTDVQRVTVVRFGLDVRDEDVVTEQGFREEDSQRKVEESQDMAILIYTSGTTGLPKPAVVSWGKARVAAKFNGYWLPLKKGDVVFTAMPLYHTSASLLALLAVLTTRTTLALAPSFSTTHLVPSLHATGATHLQYVGETLRYLLASPPNANLDTTHRVRTIFGNGLRPDVWTRFCTRFNIATVCEFYAATEGPAALWNRCTGPFTAGAVGYAGTLVEKLAIGNRRGRGLSLVARVDSETGELLRARSTDGDDDNFVVPCAPNEPGELLFRLPANDTRQTFQGYFGNERASADKIARDVVDKGDAWFRTGDVLRADERRRWWFVDRLGDTFRWKSENVATMEVAGLLAAGDGGDVVDDVAVYGVKVPGTEGRAGCAAVCLKGAEGKDERWERERLSLLAEHARDCLPKYAVPIFVRVTKALSVTGTNKLQKHVLQKEGIDPDAVAQTGDRLYWLSEGRYERFGKREYDRLIGGGVKL</sequence>
<evidence type="ECO:0000313" key="7">
    <source>
        <dbReference type="EMBL" id="KAK8237987.1"/>
    </source>
</evidence>
<evidence type="ECO:0000259" key="6">
    <source>
        <dbReference type="Pfam" id="PF13193"/>
    </source>
</evidence>
<proteinExistence type="inferred from homology"/>